<evidence type="ECO:0000313" key="2">
    <source>
        <dbReference type="Proteomes" id="UP000001793"/>
    </source>
</evidence>
<dbReference type="EMBL" id="EF153632">
    <property type="protein sequence ID" value="ABL96758.1"/>
    <property type="molecule type" value="Genomic_DNA"/>
</dbReference>
<dbReference type="GeneID" id="4818347"/>
<evidence type="ECO:0000313" key="1">
    <source>
        <dbReference type="EMBL" id="ABL96758.1"/>
    </source>
</evidence>
<proteinExistence type="predicted"/>
<dbReference type="Proteomes" id="UP000001793">
    <property type="component" value="Segment"/>
</dbReference>
<name>A1YZT1_9CAUD</name>
<accession>A1YZT1</accession>
<protein>
    <submittedName>
        <fullName evidence="1">Uncharacterized protein</fullName>
    </submittedName>
</protein>
<keyword evidence="2" id="KW-1185">Reference proteome</keyword>
<organism evidence="1 2">
    <name type="scientific">Burkholderia phage BcepF1</name>
    <dbReference type="NCBI Taxonomy" id="2886897"/>
    <lineage>
        <taxon>Viruses</taxon>
        <taxon>Duplodnaviria</taxon>
        <taxon>Heunggongvirae</taxon>
        <taxon>Uroviricota</taxon>
        <taxon>Caudoviricetes</taxon>
        <taxon>Lindbergviridae</taxon>
        <taxon>Bcepfunavirus</taxon>
        <taxon>Bcepfunavirus bcepF1</taxon>
    </lineage>
</organism>
<dbReference type="KEGG" id="vg:4818347"/>
<dbReference type="RefSeq" id="YP_001039711.1">
    <property type="nucleotide sequence ID" value="NC_009015.1"/>
</dbReference>
<sequence>MELEVCPGMKITPIASENPTPGKASVHELVIDHPNRTTPPLVLKGTGDALLKMLSASENTVREMIAFEVAAKALKNSRVTS</sequence>
<gene>
    <name evidence="1" type="ORF">BcepF1.027</name>
</gene>
<reference evidence="1 2" key="1">
    <citation type="submission" date="2006-12" db="EMBL/GenBank/DDBJ databases">
        <title>Genomic analysis of Burkholderia ambifaria phage BcepF1, a member of the Bcep781- like phage supergroup.</title>
        <authorList>
            <person name="Summer E.J."/>
            <person name="Robinson S."/>
            <person name="Haines C."/>
            <person name="Adams B."/>
            <person name="Daggett M."/>
            <person name="Landua J."/>
            <person name="Swanson S."/>
            <person name="Vorndam W."/>
            <person name="Morrison W."/>
            <person name="Nail K."/>
            <person name="Gonzalez C."/>
            <person name="Young R."/>
        </authorList>
    </citation>
    <scope>NUCLEOTIDE SEQUENCE [LARGE SCALE GENOMIC DNA]</scope>
</reference>